<dbReference type="AlphaFoldDB" id="A0A132AG75"/>
<feature type="compositionally biased region" description="Polar residues" evidence="8">
    <location>
        <begin position="45"/>
        <end position="60"/>
    </location>
</feature>
<dbReference type="Pfam" id="PF00010">
    <property type="entry name" value="HLH"/>
    <property type="match status" value="1"/>
</dbReference>
<dbReference type="InterPro" id="IPR036638">
    <property type="entry name" value="HLH_DNA-bd_sf"/>
</dbReference>
<keyword evidence="5" id="KW-0804">Transcription</keyword>
<dbReference type="CDD" id="cd11397">
    <property type="entry name" value="bHLHzip_MITF_like"/>
    <property type="match status" value="1"/>
</dbReference>
<feature type="compositionally biased region" description="Polar residues" evidence="8">
    <location>
        <begin position="25"/>
        <end position="38"/>
    </location>
</feature>
<organism evidence="9 10">
    <name type="scientific">Sarcoptes scabiei</name>
    <name type="common">Itch mite</name>
    <name type="synonym">Acarus scabiei</name>
    <dbReference type="NCBI Taxonomy" id="52283"/>
    <lineage>
        <taxon>Eukaryota</taxon>
        <taxon>Metazoa</taxon>
        <taxon>Ecdysozoa</taxon>
        <taxon>Arthropoda</taxon>
        <taxon>Chelicerata</taxon>
        <taxon>Arachnida</taxon>
        <taxon>Acari</taxon>
        <taxon>Acariformes</taxon>
        <taxon>Sarcoptiformes</taxon>
        <taxon>Astigmata</taxon>
        <taxon>Psoroptidia</taxon>
        <taxon>Sarcoptoidea</taxon>
        <taxon>Sarcoptidae</taxon>
        <taxon>Sarcoptinae</taxon>
        <taxon>Sarcoptes</taxon>
    </lineage>
</organism>
<dbReference type="Gene3D" id="4.10.280.10">
    <property type="entry name" value="Helix-loop-helix DNA-binding domain"/>
    <property type="match status" value="1"/>
</dbReference>
<dbReference type="PROSITE" id="PS50888">
    <property type="entry name" value="BHLH"/>
    <property type="match status" value="1"/>
</dbReference>
<dbReference type="SMART" id="SM00353">
    <property type="entry name" value="HLH"/>
    <property type="match status" value="1"/>
</dbReference>
<name>A0A132AG75_SARSC</name>
<sequence length="609" mass="67956">MSRTNFKQQLMKEQLLQEELRNQSLKSHQTSDQLMNESSSERISNDAGSAVTSSGNNQLHSVDIPGATELKGININSNPQSQFVCGGFSLPIQVLNGNTNSSFNNSLQQQNLSNLYHFSGPHSLNTNHSQLLDNIGASFVINEIAQQHDLNSNTQNDTTIGNNHQQSSPFPLSPESPLSGGGPSSASEFDDVFDNICLDPTNIEDIDNISATIPGISNYFSNNQQMIDSSLNSKPIYRSLLYTNQIQNAITSNSKISKSVSQSSPVAIKSSPTIVNTRLSQFSRSPSSNNRLFGGNIQPTVSSSCPQLTEQELKAWQKDRQKKDNHNQIERRRRYNINDRIKELGTLLPRNIDDPKHFELVKEMKQNKGTILKASVDYLRLLKQEVGRLCDENDKLSDENKRKNDEISQLQNIIFALMKKLNTSERSMITDLLNESQTRMVGNNNMPLEQTDLQENEKILPFDDLSFDSTEFKMDCNIASPNVQSHSTTPHLETLKSHNIKNESSDRNILGIGITQMPSINPNMPNSKSPICTPVMNNVYFEPLKHRSDYLSSSSPINSSTYDGGTATIHFSSMNPHLNDSLLLNHSSNSFEVVVKNEALSPQSMDMFD</sequence>
<dbReference type="VEuPathDB" id="VectorBase:SSCA001941"/>
<dbReference type="PANTHER" id="PTHR45776:SF2">
    <property type="entry name" value="MIP04163P"/>
    <property type="match status" value="1"/>
</dbReference>
<accession>A0A132AG75</accession>
<dbReference type="SUPFAM" id="SSF47459">
    <property type="entry name" value="HLH, helix-loop-helix DNA-binding domain"/>
    <property type="match status" value="1"/>
</dbReference>
<evidence type="ECO:0000256" key="1">
    <source>
        <dbReference type="ARBA" id="ARBA00004123"/>
    </source>
</evidence>
<comment type="subcellular location">
    <subcellularLocation>
        <location evidence="1">Nucleus</location>
    </subcellularLocation>
</comment>
<dbReference type="OrthoDB" id="6242697at2759"/>
<keyword evidence="3" id="KW-0805">Transcription regulation</keyword>
<feature type="region of interest" description="Disordered" evidence="8">
    <location>
        <begin position="25"/>
        <end position="62"/>
    </location>
</feature>
<dbReference type="InterPro" id="IPR011598">
    <property type="entry name" value="bHLH_dom"/>
</dbReference>
<dbReference type="PANTHER" id="PTHR45776">
    <property type="entry name" value="MIP04163P"/>
    <property type="match status" value="1"/>
</dbReference>
<evidence type="ECO:0000256" key="6">
    <source>
        <dbReference type="ARBA" id="ARBA00023242"/>
    </source>
</evidence>
<evidence type="ECO:0000256" key="7">
    <source>
        <dbReference type="SAM" id="Coils"/>
    </source>
</evidence>
<comment type="caution">
    <text evidence="9">The sequence shown here is derived from an EMBL/GenBank/DDBJ whole genome shotgun (WGS) entry which is preliminary data.</text>
</comment>
<keyword evidence="6" id="KW-0539">Nucleus</keyword>
<evidence type="ECO:0000256" key="8">
    <source>
        <dbReference type="SAM" id="MobiDB-lite"/>
    </source>
</evidence>
<reference evidence="9 10" key="1">
    <citation type="journal article" date="2015" name="Parasit. Vectors">
        <title>Draft genome of the scabies mite.</title>
        <authorList>
            <person name="Rider S.D.Jr."/>
            <person name="Morgan M.S."/>
            <person name="Arlian L.G."/>
        </authorList>
    </citation>
    <scope>NUCLEOTIDE SEQUENCE [LARGE SCALE GENOMIC DNA]</scope>
    <source>
        <strain evidence="9">Arlian Lab</strain>
    </source>
</reference>
<feature type="compositionally biased region" description="Polar residues" evidence="8">
    <location>
        <begin position="152"/>
        <end position="166"/>
    </location>
</feature>
<protein>
    <submittedName>
        <fullName evidence="9">Uncharacterized protein</fullName>
    </submittedName>
</protein>
<feature type="region of interest" description="Disordered" evidence="8">
    <location>
        <begin position="152"/>
        <end position="186"/>
    </location>
</feature>
<dbReference type="GO" id="GO:0005634">
    <property type="term" value="C:nucleus"/>
    <property type="evidence" value="ECO:0007669"/>
    <property type="project" value="UniProtKB-SubCell"/>
</dbReference>
<dbReference type="EMBL" id="JXLN01014112">
    <property type="protein sequence ID" value="KPM09819.1"/>
    <property type="molecule type" value="Genomic_DNA"/>
</dbReference>
<feature type="coiled-coil region" evidence="7">
    <location>
        <begin position="379"/>
        <end position="413"/>
    </location>
</feature>
<dbReference type="GO" id="GO:0000981">
    <property type="term" value="F:DNA-binding transcription factor activity, RNA polymerase II-specific"/>
    <property type="evidence" value="ECO:0007669"/>
    <property type="project" value="TreeGrafter"/>
</dbReference>
<evidence type="ECO:0000313" key="9">
    <source>
        <dbReference type="EMBL" id="KPM09819.1"/>
    </source>
</evidence>
<evidence type="ECO:0000256" key="4">
    <source>
        <dbReference type="ARBA" id="ARBA00023125"/>
    </source>
</evidence>
<comment type="similarity">
    <text evidence="2">Belongs to the MiT/TFE family.</text>
</comment>
<evidence type="ECO:0000256" key="2">
    <source>
        <dbReference type="ARBA" id="ARBA00008289"/>
    </source>
</evidence>
<keyword evidence="7" id="KW-0175">Coiled coil</keyword>
<evidence type="ECO:0000256" key="5">
    <source>
        <dbReference type="ARBA" id="ARBA00023163"/>
    </source>
</evidence>
<evidence type="ECO:0000313" key="10">
    <source>
        <dbReference type="Proteomes" id="UP000616769"/>
    </source>
</evidence>
<gene>
    <name evidence="9" type="ORF">QR98_0083640</name>
</gene>
<evidence type="ECO:0000256" key="3">
    <source>
        <dbReference type="ARBA" id="ARBA00023015"/>
    </source>
</evidence>
<keyword evidence="4" id="KW-0238">DNA-binding</keyword>
<dbReference type="Proteomes" id="UP000616769">
    <property type="component" value="Unassembled WGS sequence"/>
</dbReference>
<dbReference type="GO" id="GO:0046983">
    <property type="term" value="F:protein dimerization activity"/>
    <property type="evidence" value="ECO:0007669"/>
    <property type="project" value="InterPro"/>
</dbReference>
<feature type="compositionally biased region" description="Low complexity" evidence="8">
    <location>
        <begin position="167"/>
        <end position="178"/>
    </location>
</feature>
<dbReference type="GO" id="GO:0000978">
    <property type="term" value="F:RNA polymerase II cis-regulatory region sequence-specific DNA binding"/>
    <property type="evidence" value="ECO:0007669"/>
    <property type="project" value="TreeGrafter"/>
</dbReference>
<proteinExistence type="inferred from homology"/>